<protein>
    <submittedName>
        <fullName evidence="2">Uncharacterized protein</fullName>
    </submittedName>
</protein>
<dbReference type="EMBL" id="LT629749">
    <property type="protein sequence ID" value="SDR72526.1"/>
    <property type="molecule type" value="Genomic_DNA"/>
</dbReference>
<dbReference type="STRING" id="546871.SAMN04488543_0220"/>
<keyword evidence="3" id="KW-1185">Reference proteome</keyword>
<sequence length="72" mass="7644">MNAGRAVALMIAVDARRAPAPVRTTPVPVLTRDRAHRLAAALAAPAVEPQLRPARRRDRRPAVPALEPGLPG</sequence>
<name>A0A1H1LDF1_9ACTN</name>
<feature type="region of interest" description="Disordered" evidence="1">
    <location>
        <begin position="49"/>
        <end position="72"/>
    </location>
</feature>
<dbReference type="Proteomes" id="UP000199092">
    <property type="component" value="Chromosome I"/>
</dbReference>
<accession>A0A1H1LDF1</accession>
<reference evidence="2 3" key="1">
    <citation type="submission" date="2016-10" db="EMBL/GenBank/DDBJ databases">
        <authorList>
            <person name="de Groot N.N."/>
        </authorList>
    </citation>
    <scope>NUCLEOTIDE SEQUENCE [LARGE SCALE GENOMIC DNA]</scope>
    <source>
        <strain evidence="2 3">DSM 21741</strain>
    </source>
</reference>
<evidence type="ECO:0000313" key="3">
    <source>
        <dbReference type="Proteomes" id="UP000199092"/>
    </source>
</evidence>
<proteinExistence type="predicted"/>
<dbReference type="RefSeq" id="WP_091408957.1">
    <property type="nucleotide sequence ID" value="NZ_LT629749.1"/>
</dbReference>
<gene>
    <name evidence="2" type="ORF">SAMN04488543_0220</name>
</gene>
<evidence type="ECO:0000313" key="2">
    <source>
        <dbReference type="EMBL" id="SDR72526.1"/>
    </source>
</evidence>
<organism evidence="2 3">
    <name type="scientific">Friedmanniella luteola</name>
    <dbReference type="NCBI Taxonomy" id="546871"/>
    <lineage>
        <taxon>Bacteria</taxon>
        <taxon>Bacillati</taxon>
        <taxon>Actinomycetota</taxon>
        <taxon>Actinomycetes</taxon>
        <taxon>Propionibacteriales</taxon>
        <taxon>Nocardioidaceae</taxon>
        <taxon>Friedmanniella</taxon>
    </lineage>
</organism>
<dbReference type="AlphaFoldDB" id="A0A1H1LDF1"/>
<evidence type="ECO:0000256" key="1">
    <source>
        <dbReference type="SAM" id="MobiDB-lite"/>
    </source>
</evidence>